<reference evidence="2 3" key="1">
    <citation type="submission" date="2020-08" db="EMBL/GenBank/DDBJ databases">
        <title>Genomic Encyclopedia of Type Strains, Phase IV (KMG-IV): sequencing the most valuable type-strain genomes for metagenomic binning, comparative biology and taxonomic classification.</title>
        <authorList>
            <person name="Goeker M."/>
        </authorList>
    </citation>
    <scope>NUCLEOTIDE SEQUENCE [LARGE SCALE GENOMIC DNA]</scope>
    <source>
        <strain evidence="2 3">DSM 15867</strain>
    </source>
</reference>
<proteinExistence type="predicted"/>
<dbReference type="SUPFAM" id="SSF55781">
    <property type="entry name" value="GAF domain-like"/>
    <property type="match status" value="1"/>
</dbReference>
<dbReference type="PANTHER" id="PTHR43102">
    <property type="entry name" value="SLR1143 PROTEIN"/>
    <property type="match status" value="1"/>
</dbReference>
<dbReference type="Gene3D" id="3.30.450.40">
    <property type="match status" value="1"/>
</dbReference>
<organism evidence="2 3">
    <name type="scientific">Sphingomonas abaci</name>
    <dbReference type="NCBI Taxonomy" id="237611"/>
    <lineage>
        <taxon>Bacteria</taxon>
        <taxon>Pseudomonadati</taxon>
        <taxon>Pseudomonadota</taxon>
        <taxon>Alphaproteobacteria</taxon>
        <taxon>Sphingomonadales</taxon>
        <taxon>Sphingomonadaceae</taxon>
        <taxon>Sphingomonas</taxon>
    </lineage>
</organism>
<dbReference type="InterPro" id="IPR003018">
    <property type="entry name" value="GAF"/>
</dbReference>
<dbReference type="Proteomes" id="UP000574769">
    <property type="component" value="Unassembled WGS sequence"/>
</dbReference>
<protein>
    <submittedName>
        <fullName evidence="2">GAF domain-containing protein</fullName>
    </submittedName>
</protein>
<dbReference type="Pfam" id="PF01590">
    <property type="entry name" value="GAF"/>
    <property type="match status" value="1"/>
</dbReference>
<sequence>MSITLYNLAPVPSNEPARNRAVHASGLIGNIDNPALGEIAEHAKLLFHAEWAGVALIFDTVQEVIASSGGRLGRYDRARSMSAHAILTPSEVLCLPDAEGDERFRGNPFVRVGLIRFFVAAPIIDAQGYALGALCVSKRSPQKVIDPVHVTKLQALAAQVARTVH</sequence>
<accession>A0A7W7APU4</accession>
<evidence type="ECO:0000259" key="1">
    <source>
        <dbReference type="Pfam" id="PF01590"/>
    </source>
</evidence>
<dbReference type="InterPro" id="IPR029016">
    <property type="entry name" value="GAF-like_dom_sf"/>
</dbReference>
<gene>
    <name evidence="2" type="ORF">GGQ96_004257</name>
</gene>
<dbReference type="AlphaFoldDB" id="A0A7W7APU4"/>
<comment type="caution">
    <text evidence="2">The sequence shown here is derived from an EMBL/GenBank/DDBJ whole genome shotgun (WGS) entry which is preliminary data.</text>
</comment>
<keyword evidence="3" id="KW-1185">Reference proteome</keyword>
<evidence type="ECO:0000313" key="3">
    <source>
        <dbReference type="Proteomes" id="UP000574769"/>
    </source>
</evidence>
<feature type="domain" description="GAF" evidence="1">
    <location>
        <begin position="36"/>
        <end position="163"/>
    </location>
</feature>
<dbReference type="EMBL" id="JACHNY010000029">
    <property type="protein sequence ID" value="MBB4620085.1"/>
    <property type="molecule type" value="Genomic_DNA"/>
</dbReference>
<evidence type="ECO:0000313" key="2">
    <source>
        <dbReference type="EMBL" id="MBB4620085.1"/>
    </source>
</evidence>
<dbReference type="RefSeq" id="WP_184117170.1">
    <property type="nucleotide sequence ID" value="NZ_JACHNY010000029.1"/>
</dbReference>
<dbReference type="PANTHER" id="PTHR43102:SF2">
    <property type="entry name" value="GAF DOMAIN-CONTAINING PROTEIN"/>
    <property type="match status" value="1"/>
</dbReference>
<name>A0A7W7APU4_9SPHN</name>